<dbReference type="Proteomes" id="UP000176511">
    <property type="component" value="Unassembled WGS sequence"/>
</dbReference>
<feature type="transmembrane region" description="Helical" evidence="1">
    <location>
        <begin position="45"/>
        <end position="67"/>
    </location>
</feature>
<feature type="signal peptide" evidence="2">
    <location>
        <begin position="1"/>
        <end position="20"/>
    </location>
</feature>
<keyword evidence="1" id="KW-0472">Membrane</keyword>
<evidence type="ECO:0000313" key="4">
    <source>
        <dbReference type="Proteomes" id="UP000176511"/>
    </source>
</evidence>
<evidence type="ECO:0000256" key="1">
    <source>
        <dbReference type="SAM" id="Phobius"/>
    </source>
</evidence>
<evidence type="ECO:0008006" key="5">
    <source>
        <dbReference type="Google" id="ProtNLM"/>
    </source>
</evidence>
<dbReference type="EMBL" id="MFLE01000026">
    <property type="protein sequence ID" value="OGG61042.1"/>
    <property type="molecule type" value="Genomic_DNA"/>
</dbReference>
<evidence type="ECO:0000313" key="3">
    <source>
        <dbReference type="EMBL" id="OGG61042.1"/>
    </source>
</evidence>
<protein>
    <recommendedName>
        <fullName evidence="5">SCP domain-containing protein</fullName>
    </recommendedName>
</protein>
<feature type="transmembrane region" description="Helical" evidence="1">
    <location>
        <begin position="87"/>
        <end position="104"/>
    </location>
</feature>
<dbReference type="InterPro" id="IPR043993">
    <property type="entry name" value="T4SS_pilin"/>
</dbReference>
<evidence type="ECO:0000256" key="2">
    <source>
        <dbReference type="SAM" id="SignalP"/>
    </source>
</evidence>
<name>A0A1F6DJ48_9BACT</name>
<gene>
    <name evidence="3" type="ORF">A3C87_01945</name>
</gene>
<sequence>MTFSRIILLALVATPLVAFAQATGLVPCSGPDCQACDILKLIQNIINNFFIPFAVMLAVIGLAWDGFKMVTSGSDNPLLHSVFRQRLKNIVIGFILMLGAWVIVDTVMKLFLNDQQFGSWNKIQCIAQPVPTQGAFANVGTTGTSTTPTVITNASSTAISGTVGGKPYLCTDCVDLRSLGFNCKESQCFLDKGTAAKLAQLSSTYPLRITEAMPPTVRHSAECHSTGHCVDATISNVTNASEAVIFANTASAAGIRAVWEGADCATRDKIRAATGNPRSAYCKSDSGFGHITGTHYSLYSN</sequence>
<reference evidence="3 4" key="1">
    <citation type="journal article" date="2016" name="Nat. Commun.">
        <title>Thousands of microbial genomes shed light on interconnected biogeochemical processes in an aquifer system.</title>
        <authorList>
            <person name="Anantharaman K."/>
            <person name="Brown C.T."/>
            <person name="Hug L.A."/>
            <person name="Sharon I."/>
            <person name="Castelle C.J."/>
            <person name="Probst A.J."/>
            <person name="Thomas B.C."/>
            <person name="Singh A."/>
            <person name="Wilkins M.J."/>
            <person name="Karaoz U."/>
            <person name="Brodie E.L."/>
            <person name="Williams K.H."/>
            <person name="Hubbard S.S."/>
            <person name="Banfield J.F."/>
        </authorList>
    </citation>
    <scope>NUCLEOTIDE SEQUENCE [LARGE SCALE GENOMIC DNA]</scope>
</reference>
<dbReference type="STRING" id="1798491.A3C87_01945"/>
<dbReference type="Pfam" id="PF18895">
    <property type="entry name" value="T4SS_pilin"/>
    <property type="match status" value="1"/>
</dbReference>
<dbReference type="AlphaFoldDB" id="A0A1F6DJ48"/>
<keyword evidence="1" id="KW-0812">Transmembrane</keyword>
<comment type="caution">
    <text evidence="3">The sequence shown here is derived from an EMBL/GenBank/DDBJ whole genome shotgun (WGS) entry which is preliminary data.</text>
</comment>
<keyword evidence="2" id="KW-0732">Signal</keyword>
<proteinExistence type="predicted"/>
<accession>A0A1F6DJ48</accession>
<organism evidence="3 4">
    <name type="scientific">Candidatus Kaiserbacteria bacterium RIFCSPHIGHO2_02_FULL_49_34</name>
    <dbReference type="NCBI Taxonomy" id="1798491"/>
    <lineage>
        <taxon>Bacteria</taxon>
        <taxon>Candidatus Kaiseribacteriota</taxon>
    </lineage>
</organism>
<feature type="chain" id="PRO_5009523864" description="SCP domain-containing protein" evidence="2">
    <location>
        <begin position="21"/>
        <end position="301"/>
    </location>
</feature>
<keyword evidence="1" id="KW-1133">Transmembrane helix</keyword>